<dbReference type="Proteomes" id="UP001295684">
    <property type="component" value="Unassembled WGS sequence"/>
</dbReference>
<dbReference type="EMBL" id="CAMPGE010001852">
    <property type="protein sequence ID" value="CAI2360653.1"/>
    <property type="molecule type" value="Genomic_DNA"/>
</dbReference>
<sequence length="421" mass="48651">MEETKLTKDQILQMMFYNTKEVIQDPGQFDYFPPPFGQEPPDGWSMLSKSIFRKDKTLIRAINKVQDTQKLHNGSFDPLGGKSPKPKVAVLSRLPTSRKRTKRMTVRDKACSTEKPSKNTNEGSTNQKLARQSHSVKKSATRESENISKSAFFRDISCLLNSENNNKVNSGWNLRNKHKIIWKKFLVKHSLNPSIKSQNKACLFVQLYYRAKRGVKSTPFKKRAAKTTNIASGIYCYRTIFLELIRSRTKKSPNFGRYQTHRITKIKTQTEENKDESLKLAKTDKHPSCEHRQSKDSKNKPASVFMKYLLKPKLKQKFEKNKCKTASRTMESSVAHSQYSLNPGNQTRIRIWEPVNKNRYTPKTANTISFGAPSEQPFTPSNQVMSTQSEVRVRKIGSKREEKRAQHNQRLRGIYRIKTIQ</sequence>
<dbReference type="AlphaFoldDB" id="A0AAD1U866"/>
<gene>
    <name evidence="2" type="ORF">ECRASSUSDP1_LOCUS1957</name>
</gene>
<accession>A0AAD1U866</accession>
<feature type="region of interest" description="Disordered" evidence="1">
    <location>
        <begin position="71"/>
        <end position="142"/>
    </location>
</feature>
<organism evidence="2 3">
    <name type="scientific">Euplotes crassus</name>
    <dbReference type="NCBI Taxonomy" id="5936"/>
    <lineage>
        <taxon>Eukaryota</taxon>
        <taxon>Sar</taxon>
        <taxon>Alveolata</taxon>
        <taxon>Ciliophora</taxon>
        <taxon>Intramacronucleata</taxon>
        <taxon>Spirotrichea</taxon>
        <taxon>Hypotrichia</taxon>
        <taxon>Euplotida</taxon>
        <taxon>Euplotidae</taxon>
        <taxon>Moneuplotes</taxon>
    </lineage>
</organism>
<comment type="caution">
    <text evidence="2">The sequence shown here is derived from an EMBL/GenBank/DDBJ whole genome shotgun (WGS) entry which is preliminary data.</text>
</comment>
<feature type="compositionally biased region" description="Basic and acidic residues" evidence="1">
    <location>
        <begin position="270"/>
        <end position="299"/>
    </location>
</feature>
<proteinExistence type="predicted"/>
<feature type="region of interest" description="Disordered" evidence="1">
    <location>
        <begin position="270"/>
        <end position="302"/>
    </location>
</feature>
<feature type="compositionally biased region" description="Basic and acidic residues" evidence="1">
    <location>
        <begin position="105"/>
        <end position="117"/>
    </location>
</feature>
<evidence type="ECO:0000313" key="2">
    <source>
        <dbReference type="EMBL" id="CAI2360653.1"/>
    </source>
</evidence>
<feature type="compositionally biased region" description="Polar residues" evidence="1">
    <location>
        <begin position="118"/>
        <end position="133"/>
    </location>
</feature>
<name>A0AAD1U866_EUPCR</name>
<reference evidence="2" key="1">
    <citation type="submission" date="2023-07" db="EMBL/GenBank/DDBJ databases">
        <authorList>
            <consortium name="AG Swart"/>
            <person name="Singh M."/>
            <person name="Singh A."/>
            <person name="Seah K."/>
            <person name="Emmerich C."/>
        </authorList>
    </citation>
    <scope>NUCLEOTIDE SEQUENCE</scope>
    <source>
        <strain evidence="2">DP1</strain>
    </source>
</reference>
<keyword evidence="3" id="KW-1185">Reference proteome</keyword>
<protein>
    <submittedName>
        <fullName evidence="2">Uncharacterized protein</fullName>
    </submittedName>
</protein>
<evidence type="ECO:0000313" key="3">
    <source>
        <dbReference type="Proteomes" id="UP001295684"/>
    </source>
</evidence>
<evidence type="ECO:0000256" key="1">
    <source>
        <dbReference type="SAM" id="MobiDB-lite"/>
    </source>
</evidence>